<dbReference type="PROSITE" id="PS00211">
    <property type="entry name" value="ABC_TRANSPORTER_1"/>
    <property type="match status" value="1"/>
</dbReference>
<feature type="transmembrane region" description="Helical" evidence="14">
    <location>
        <begin position="23"/>
        <end position="42"/>
    </location>
</feature>
<dbReference type="GO" id="GO:0140326">
    <property type="term" value="F:ATPase-coupled intramembrane lipid transporter activity"/>
    <property type="evidence" value="ECO:0007669"/>
    <property type="project" value="UniProtKB-EC"/>
</dbReference>
<dbReference type="GO" id="GO:0005524">
    <property type="term" value="F:ATP binding"/>
    <property type="evidence" value="ECO:0007669"/>
    <property type="project" value="UniProtKB-KW"/>
</dbReference>
<dbReference type="EC" id="7.6.2.1" evidence="2"/>
<protein>
    <recommendedName>
        <fullName evidence="2">P-type phospholipid transporter</fullName>
        <ecNumber evidence="2">7.6.2.1</ecNumber>
    </recommendedName>
</protein>
<evidence type="ECO:0000256" key="8">
    <source>
        <dbReference type="ARBA" id="ARBA00022989"/>
    </source>
</evidence>
<evidence type="ECO:0000313" key="17">
    <source>
        <dbReference type="Proteomes" id="UP000694541"/>
    </source>
</evidence>
<evidence type="ECO:0000256" key="10">
    <source>
        <dbReference type="ARBA" id="ARBA00023157"/>
    </source>
</evidence>
<dbReference type="FunFam" id="3.40.50.300:FF:000232">
    <property type="entry name" value="ATP-binding cassette, sub-family A (ABC1), member 1"/>
    <property type="match status" value="1"/>
</dbReference>
<dbReference type="GO" id="GO:0005548">
    <property type="term" value="F:phospholipid transporter activity"/>
    <property type="evidence" value="ECO:0007669"/>
    <property type="project" value="UniProtKB-ARBA"/>
</dbReference>
<dbReference type="InterPro" id="IPR026082">
    <property type="entry name" value="ABCA"/>
</dbReference>
<dbReference type="InterPro" id="IPR017871">
    <property type="entry name" value="ABC_transporter-like_CS"/>
</dbReference>
<dbReference type="PANTHER" id="PTHR19229:SF190">
    <property type="entry name" value="RETINAL-SPECIFIC PHOSPHOLIPID-TRANSPORTING ATPASE ABCA4"/>
    <property type="match status" value="1"/>
</dbReference>
<keyword evidence="5" id="KW-0547">Nucleotide-binding</keyword>
<keyword evidence="10" id="KW-1015">Disulfide bond</keyword>
<evidence type="ECO:0000256" key="1">
    <source>
        <dbReference type="ARBA" id="ARBA00004141"/>
    </source>
</evidence>
<dbReference type="PANTHER" id="PTHR19229">
    <property type="entry name" value="ATP-BINDING CASSETTE TRANSPORTER SUBFAMILY A ABCA"/>
    <property type="match status" value="1"/>
</dbReference>
<feature type="transmembrane region" description="Helical" evidence="14">
    <location>
        <begin position="650"/>
        <end position="669"/>
    </location>
</feature>
<feature type="transmembrane region" description="Helical" evidence="14">
    <location>
        <begin position="1715"/>
        <end position="1733"/>
    </location>
</feature>
<evidence type="ECO:0000256" key="5">
    <source>
        <dbReference type="ARBA" id="ARBA00022741"/>
    </source>
</evidence>
<feature type="region of interest" description="Disordered" evidence="13">
    <location>
        <begin position="1261"/>
        <end position="1311"/>
    </location>
</feature>
<dbReference type="Pfam" id="PF23321">
    <property type="entry name" value="R1_ABCA1"/>
    <property type="match status" value="1"/>
</dbReference>
<feature type="transmembrane region" description="Helical" evidence="14">
    <location>
        <begin position="1686"/>
        <end position="1703"/>
    </location>
</feature>
<dbReference type="CDD" id="cd03263">
    <property type="entry name" value="ABC_subfamily_A"/>
    <property type="match status" value="2"/>
</dbReference>
<feature type="transmembrane region" description="Helical" evidence="14">
    <location>
        <begin position="689"/>
        <end position="714"/>
    </location>
</feature>
<evidence type="ECO:0000313" key="16">
    <source>
        <dbReference type="Ensembl" id="ENSANIP00000007788.1"/>
    </source>
</evidence>
<evidence type="ECO:0000256" key="12">
    <source>
        <dbReference type="ARBA" id="ARBA00034036"/>
    </source>
</evidence>
<evidence type="ECO:0000256" key="6">
    <source>
        <dbReference type="ARBA" id="ARBA00022840"/>
    </source>
</evidence>
<feature type="domain" description="ABC transporter" evidence="15">
    <location>
        <begin position="1892"/>
        <end position="2124"/>
    </location>
</feature>
<dbReference type="Proteomes" id="UP000694541">
    <property type="component" value="Unplaced"/>
</dbReference>
<feature type="transmembrane region" description="Helical" evidence="14">
    <location>
        <begin position="726"/>
        <end position="749"/>
    </location>
</feature>
<evidence type="ECO:0000256" key="2">
    <source>
        <dbReference type="ARBA" id="ARBA00012189"/>
    </source>
</evidence>
<dbReference type="GO" id="GO:0140359">
    <property type="term" value="F:ABC-type transporter activity"/>
    <property type="evidence" value="ECO:0007669"/>
    <property type="project" value="InterPro"/>
</dbReference>
<feature type="transmembrane region" description="Helical" evidence="14">
    <location>
        <begin position="1634"/>
        <end position="1656"/>
    </location>
</feature>
<evidence type="ECO:0000256" key="9">
    <source>
        <dbReference type="ARBA" id="ARBA00023136"/>
    </source>
</evidence>
<evidence type="ECO:0000256" key="11">
    <source>
        <dbReference type="ARBA" id="ARBA00023180"/>
    </source>
</evidence>
<evidence type="ECO:0000256" key="4">
    <source>
        <dbReference type="ARBA" id="ARBA00022692"/>
    </source>
</evidence>
<reference evidence="16" key="2">
    <citation type="submission" date="2025-09" db="UniProtKB">
        <authorList>
            <consortium name="Ensembl"/>
        </authorList>
    </citation>
    <scope>IDENTIFICATION</scope>
</reference>
<keyword evidence="17" id="KW-1185">Reference proteome</keyword>
<comment type="catalytic activity">
    <reaction evidence="12">
        <text>ATP + H2O + phospholipidSide 1 = ADP + phosphate + phospholipidSide 2.</text>
        <dbReference type="EC" id="7.6.2.1"/>
    </reaction>
</comment>
<dbReference type="Pfam" id="PF00005">
    <property type="entry name" value="ABC_tran"/>
    <property type="match status" value="2"/>
</dbReference>
<keyword evidence="7" id="KW-1278">Translocase</keyword>
<dbReference type="Pfam" id="PF12698">
    <property type="entry name" value="ABC2_membrane_3"/>
    <property type="match status" value="1"/>
</dbReference>
<feature type="domain" description="ABC transporter" evidence="15">
    <location>
        <begin position="908"/>
        <end position="1139"/>
    </location>
</feature>
<feature type="compositionally biased region" description="Polar residues" evidence="13">
    <location>
        <begin position="1266"/>
        <end position="1282"/>
    </location>
</feature>
<keyword evidence="6" id="KW-0067">ATP-binding</keyword>
<dbReference type="InterPro" id="IPR003439">
    <property type="entry name" value="ABC_transporter-like_ATP-bd"/>
</dbReference>
<feature type="transmembrane region" description="Helical" evidence="14">
    <location>
        <begin position="755"/>
        <end position="776"/>
    </location>
</feature>
<evidence type="ECO:0000259" key="15">
    <source>
        <dbReference type="PROSITE" id="PS50893"/>
    </source>
</evidence>
<keyword evidence="4 14" id="KW-0812">Transmembrane</keyword>
<dbReference type="SUPFAM" id="SSF52540">
    <property type="entry name" value="P-loop containing nucleoside triphosphate hydrolases"/>
    <property type="match status" value="2"/>
</dbReference>
<name>A0A8B9MGD3_9AVES</name>
<feature type="region of interest" description="Disordered" evidence="13">
    <location>
        <begin position="2217"/>
        <end position="2237"/>
    </location>
</feature>
<reference evidence="16" key="1">
    <citation type="submission" date="2025-08" db="UniProtKB">
        <authorList>
            <consortium name="Ensembl"/>
        </authorList>
    </citation>
    <scope>IDENTIFICATION</scope>
</reference>
<dbReference type="Gene3D" id="3.40.50.300">
    <property type="entry name" value="P-loop containing nucleotide triphosphate hydrolases"/>
    <property type="match status" value="2"/>
</dbReference>
<keyword evidence="9 14" id="KW-0472">Membrane</keyword>
<keyword evidence="3" id="KW-0597">Phosphoprotein</keyword>
<keyword evidence="11" id="KW-0325">Glycoprotein</keyword>
<dbReference type="GO" id="GO:0016887">
    <property type="term" value="F:ATP hydrolysis activity"/>
    <property type="evidence" value="ECO:0007669"/>
    <property type="project" value="InterPro"/>
</dbReference>
<organism evidence="16 17">
    <name type="scientific">Accipiter nisus</name>
    <name type="common">Eurasian sparrowhawk</name>
    <dbReference type="NCBI Taxonomy" id="211598"/>
    <lineage>
        <taxon>Eukaryota</taxon>
        <taxon>Metazoa</taxon>
        <taxon>Chordata</taxon>
        <taxon>Craniata</taxon>
        <taxon>Vertebrata</taxon>
        <taxon>Euteleostomi</taxon>
        <taxon>Archelosauria</taxon>
        <taxon>Archosauria</taxon>
        <taxon>Dinosauria</taxon>
        <taxon>Saurischia</taxon>
        <taxon>Theropoda</taxon>
        <taxon>Coelurosauria</taxon>
        <taxon>Aves</taxon>
        <taxon>Neognathae</taxon>
        <taxon>Neoaves</taxon>
        <taxon>Telluraves</taxon>
        <taxon>Accipitrimorphae</taxon>
        <taxon>Accipitriformes</taxon>
        <taxon>Accipitridae</taxon>
        <taxon>Accipitrinae</taxon>
        <taxon>Accipiter</taxon>
    </lineage>
</organism>
<dbReference type="Ensembl" id="ENSANIT00000008053.1">
    <property type="protein sequence ID" value="ENSANIP00000007788.1"/>
    <property type="gene ID" value="ENSANIG00000003571.1"/>
</dbReference>
<dbReference type="InterPro" id="IPR003593">
    <property type="entry name" value="AAA+_ATPase"/>
</dbReference>
<dbReference type="InterPro" id="IPR056264">
    <property type="entry name" value="R2_ABCA1-4-like"/>
</dbReference>
<dbReference type="GO" id="GO:0016020">
    <property type="term" value="C:membrane"/>
    <property type="evidence" value="ECO:0007669"/>
    <property type="project" value="UniProtKB-SubCell"/>
</dbReference>
<accession>A0A8B9MGD3</accession>
<evidence type="ECO:0000256" key="13">
    <source>
        <dbReference type="SAM" id="MobiDB-lite"/>
    </source>
</evidence>
<proteinExistence type="predicted"/>
<dbReference type="PROSITE" id="PS50893">
    <property type="entry name" value="ABC_TRANSPORTER_2"/>
    <property type="match status" value="2"/>
</dbReference>
<dbReference type="FunFam" id="3.40.50.300:FF:000264">
    <property type="entry name" value="ATP-binding cassette, sub-family A (ABC1), member 1"/>
    <property type="match status" value="1"/>
</dbReference>
<evidence type="ECO:0000256" key="3">
    <source>
        <dbReference type="ARBA" id="ARBA00022553"/>
    </source>
</evidence>
<sequence>MSFFRQVRILLWKNWILRKRQKLRFLVELVWPLSLFLALVWLRKTNPLYRQHECHFPNKAMPSAGTLPWLHGIFCNVNNPCFRSPTHGEGPGVVSNYNNSILARVYRDAQELLLEAPEIRDLGRIWEELIIMTQFMETMRTNPERIAGRGIRILDILKDGETLTSFLLEDAGLPDIVVFQLINAQVRPEQFAYGVPSLTLKEIACSQMLLDRFIIFSSRRGLPSVHKAMCALSQESLQRVEDALYANVDFFKLFQLVSINTIILPSIVIFLADISLPFKNFSSRKPSIQDLLMVLQPFVQDGRPESLGQLVSSLSDLFCGYPEGGGSRVLSFNWYEDNNYKAFLGIDSTRKKSSYLYDNTTTPFCNALIQNLESNPLTKIAWSAVKPLLMGKILFAPDSPSVRQILKNANSTFEELERLRLLTKAWEEVGPQLWYFFQNSLQMNMIRDSLKHPTVRDFLNSQLGAGGLTAEHIINFFHNGSPGSREKGMVDFDWRNIFSVADQALRLLSQYLECLNLDKFEGYLDETQLTHQALHLLEENKFWAGVVFPDIEPTTSSLPPHVKYKIRMDIDAVEKTNKIKDRYWDPGPRADPVDDLRYIWGGFAYLQDMIEHGIIKTQTNAEVPLGIYLQQIPYPCFVDDVFMITLNRTFPIFMVLAWIYSVSMTVKSIVLEKEMRLKEAMKNRGITNGVIWCTWFLDSFVMMAVSTFLLTALIMSGQVLHYSSPLLFFLFLLTFTTATIMQCFLFSTFFSKANLAAACSGVIYFTLYLPHIVCFVWQDRMTVNLKILAVSLLVSQVAFGFGTEYLSRYEEQGLGLQWGNIRTSPLEGDEYSFLFSIKMMLFDAFLYGILSWYLDNVFPGDYGLPQPWYFPVQESYWLGSRNPKAEKTATADVNTFFEPEPTGLIPGVCIQNLVKIFANRPKPAIDGMNITFYEGQITAFLGQNGAGKTTTMSILTGLFPPTSGTVLIGGLDIQTHMDSIRHRLGMCPQYNILFNHLTVAEHILFYSQLKGRSRDEAEQELETMLEDMGLTHKRNEEAQNLSGGMQRKLSVAIAFVGEAKVVVLDEPTSGVDPYSRRSIWDLLLKYRSGRTIILSTHHMDEADILGDRVAIISQGKLFCSGSPVFLKNCFGSGFYLTLVRKMKNTRNGRATVSITFIFCSCSCSSCARSDKEGAPEQELDGDLNELAEVIHHHIPEAKLIESIGQELIYLLPNKHFKQRSYASLFRELEETLDDLGLSSFGVSDTPLEEVFLKVTAEADPGMQKAGDTQENGSTLGKTSTENKPAEQTALKTDDASRMPVGIAGDQNEGKGSRQYKGFQLVCQQIKALLIKRFHHASRSHKDFLAQIVLPASFVLLSLILSVIIPPFGEYPALTLHPWIYGQQFTFFSNERPGSEQMISLTDAFLNKPGFGNRCMKNQLLPNYPCNNMPTAWNTPAVHPNLSSLLLSQKWSPENPSPSCKCSTHKKLTMLPECPAGAGGLPPPQRVQHSTEILQDLTHRNISDFLVKTYPTLIKGSLKSKYWVNEQRYGGISIGGRLPVLHVSGDQVVNFLSDLGRMMNVTGVSKKFFFLVWFNNKGWHAMVSFLNVANNAILRANLRTGQDPEEYGITAVNHPLNLTKEQLSEVTVLTTSVDAVVAICVIFAMSFIPASFVLYLIQERVTKAKHLQFVSGVSPVIYWLTNFMWDIVNYTLSAGMVVVIFAGFNKKAYTSPTNLPVLVALLLLYGWAVIPMMYPASSFFSVPSTAYVALSCINLFVGLNSSAITFILELFENNPSLLKFNKTLKNVLIVFPHFCLGRGLIDLAMNQAVTEVYARFGEEHVSNPFQWDFVGKNLVAMAVQGVAFFILNLLTQHRLFSTRWFAETAMSPIIGEDEDVAEERKRIMNGGSKTDILELQELTKIYTGRHKPAVDRLCVGIRPGECFGLLGVNGAGKTTTFKMLTGDTDVTSGDAVVAGNSILTHISNVHQNMGYCPQFDAIDDLLTGREHLYLYARLRGVPAEEIKRVAEWGIQKLGLPMYADHLAGTYSGGNKRKLSTAIALIGCPPLILLDEPTTGMDPQSRRLLWDSIVSVLRDGRAVVLTSHSMEECEALCTRLAIMVKGTFKCLGTIQQLKYKFGDGYIVTLKIKAPKSGLPPDPTPAEHFIRMNFPGSLQREKHYNMLQYHICSSSLAKIFRLIISNKENLHIEEYSVSQTTLDQVFVNFAKQQMEDEEIPLHPRAAGASQEAKVSPALHQQAVA</sequence>
<dbReference type="InterPro" id="IPR013525">
    <property type="entry name" value="ABC2_TM"/>
</dbReference>
<keyword evidence="8 14" id="KW-1133">Transmembrane helix</keyword>
<evidence type="ECO:0000256" key="7">
    <source>
        <dbReference type="ARBA" id="ARBA00022967"/>
    </source>
</evidence>
<dbReference type="InterPro" id="IPR027417">
    <property type="entry name" value="P-loop_NTPase"/>
</dbReference>
<dbReference type="SMART" id="SM00382">
    <property type="entry name" value="AAA"/>
    <property type="match status" value="2"/>
</dbReference>
<evidence type="ECO:0000256" key="14">
    <source>
        <dbReference type="SAM" id="Phobius"/>
    </source>
</evidence>
<comment type="subcellular location">
    <subcellularLocation>
        <location evidence="1">Membrane</location>
        <topology evidence="1">Multi-pass membrane protein</topology>
    </subcellularLocation>
</comment>
<feature type="transmembrane region" description="Helical" evidence="14">
    <location>
        <begin position="1745"/>
        <end position="1770"/>
    </location>
</feature>